<reference evidence="2 3" key="1">
    <citation type="submission" date="2015-11" db="EMBL/GenBank/DDBJ databases">
        <title>Genomic analysis of 38 Legionella species identifies large and diverse effector repertoires.</title>
        <authorList>
            <person name="Burstein D."/>
            <person name="Amaro F."/>
            <person name="Zusman T."/>
            <person name="Lifshitz Z."/>
            <person name="Cohen O."/>
            <person name="Gilbert J.A."/>
            <person name="Pupko T."/>
            <person name="Shuman H.A."/>
            <person name="Segal G."/>
        </authorList>
    </citation>
    <scope>NUCLEOTIDE SEQUENCE [LARGE SCALE GENOMIC DNA]</scope>
    <source>
        <strain evidence="2 3">ATCC 49508</strain>
    </source>
</reference>
<dbReference type="EMBL" id="LNZC01000027">
    <property type="protein sequence ID" value="KTD76779.1"/>
    <property type="molecule type" value="Genomic_DNA"/>
</dbReference>
<evidence type="ECO:0008006" key="4">
    <source>
        <dbReference type="Google" id="ProtNLM"/>
    </source>
</evidence>
<dbReference type="AlphaFoldDB" id="A0A0W1A610"/>
<keyword evidence="1" id="KW-0175">Coiled coil</keyword>
<dbReference type="RefSeq" id="WP_058493773.1">
    <property type="nucleotide sequence ID" value="NZ_CBCRUR010000004.1"/>
</dbReference>
<dbReference type="OrthoDB" id="5651787at2"/>
<dbReference type="Proteomes" id="UP000054662">
    <property type="component" value="Unassembled WGS sequence"/>
</dbReference>
<dbReference type="STRING" id="45076.Lwor_2004"/>
<name>A0A0W1A610_9GAMM</name>
<sequence length="138" mass="16578">MSKTLKALMTRLNWQTNEVSLELHNTEHESRMVEQQIKELEQKISQTCITSININPELEINKLNFLTQQQEKKEELQMILKNHQTLEAKLKEKLLRIKTELKMLERYLEREEQTAKKHQVKAQENALEEWVLQQRKTV</sequence>
<accession>A0A0W1A610</accession>
<proteinExistence type="predicted"/>
<protein>
    <recommendedName>
        <fullName evidence="4">Flagellar FliJ protein</fullName>
    </recommendedName>
</protein>
<evidence type="ECO:0000256" key="1">
    <source>
        <dbReference type="SAM" id="Coils"/>
    </source>
</evidence>
<comment type="caution">
    <text evidence="2">The sequence shown here is derived from an EMBL/GenBank/DDBJ whole genome shotgun (WGS) entry which is preliminary data.</text>
</comment>
<evidence type="ECO:0000313" key="3">
    <source>
        <dbReference type="Proteomes" id="UP000054662"/>
    </source>
</evidence>
<evidence type="ECO:0000313" key="2">
    <source>
        <dbReference type="EMBL" id="KTD76779.1"/>
    </source>
</evidence>
<organism evidence="2 3">
    <name type="scientific">Legionella worsleiensis</name>
    <dbReference type="NCBI Taxonomy" id="45076"/>
    <lineage>
        <taxon>Bacteria</taxon>
        <taxon>Pseudomonadati</taxon>
        <taxon>Pseudomonadota</taxon>
        <taxon>Gammaproteobacteria</taxon>
        <taxon>Legionellales</taxon>
        <taxon>Legionellaceae</taxon>
        <taxon>Legionella</taxon>
    </lineage>
</organism>
<gene>
    <name evidence="2" type="ORF">Lwor_2004</name>
</gene>
<keyword evidence="3" id="KW-1185">Reference proteome</keyword>
<feature type="coiled-coil region" evidence="1">
    <location>
        <begin position="23"/>
        <end position="121"/>
    </location>
</feature>
<dbReference type="PATRIC" id="fig|45076.6.peg.2186"/>